<comment type="pathway">
    <text evidence="17 18">Phospholipid metabolism; phosphatidylethanolamine biosynthesis; phosphatidylethanolamine from CDP-diacylglycerol: step 1/2.</text>
</comment>
<keyword evidence="23" id="KW-1185">Reference proteome</keyword>
<dbReference type="GO" id="GO:0003882">
    <property type="term" value="F:CDP-diacylglycerol-serine O-phosphatidyltransferase activity"/>
    <property type="evidence" value="ECO:0007669"/>
    <property type="project" value="UniProtKB-UniRule"/>
</dbReference>
<dbReference type="InterPro" id="IPR016271">
    <property type="entry name" value="CDP-diaglyc--ser_O-PTrfase_fun"/>
</dbReference>
<name>A0A9P6VUA3_MAUEX</name>
<comment type="caution">
    <text evidence="22">The sequence shown here is derived from an EMBL/GenBank/DDBJ whole genome shotgun (WGS) entry which is preliminary data.</text>
</comment>
<accession>A0A9P6VUA3</accession>
<dbReference type="Gene3D" id="1.20.120.1760">
    <property type="match status" value="1"/>
</dbReference>
<evidence type="ECO:0000313" key="22">
    <source>
        <dbReference type="EMBL" id="KAG0654018.1"/>
    </source>
</evidence>
<dbReference type="InterPro" id="IPR043130">
    <property type="entry name" value="CDP-OH_PTrfase_TM_dom"/>
</dbReference>
<evidence type="ECO:0000256" key="9">
    <source>
        <dbReference type="ARBA" id="ARBA00022692"/>
    </source>
</evidence>
<evidence type="ECO:0000256" key="20">
    <source>
        <dbReference type="SAM" id="MobiDB-lite"/>
    </source>
</evidence>
<feature type="transmembrane region" description="Helical" evidence="21">
    <location>
        <begin position="227"/>
        <end position="245"/>
    </location>
</feature>
<dbReference type="PROSITE" id="PS00379">
    <property type="entry name" value="CDP_ALCOHOL_P_TRANSF"/>
    <property type="match status" value="1"/>
</dbReference>
<keyword evidence="11 21" id="KW-1133">Transmembrane helix</keyword>
<dbReference type="PANTHER" id="PTHR14269">
    <property type="entry name" value="CDP-DIACYLGLYCEROL--GLYCEROL-3-PHOSPHATE 3-PHOSPHATIDYLTRANSFERASE-RELATED"/>
    <property type="match status" value="1"/>
</dbReference>
<dbReference type="Proteomes" id="UP000750334">
    <property type="component" value="Unassembled WGS sequence"/>
</dbReference>
<dbReference type="InterPro" id="IPR050324">
    <property type="entry name" value="CDP-alcohol_PTase-I"/>
</dbReference>
<evidence type="ECO:0000256" key="8">
    <source>
        <dbReference type="ARBA" id="ARBA00022679"/>
    </source>
</evidence>
<feature type="transmembrane region" description="Helical" evidence="21">
    <location>
        <begin position="99"/>
        <end position="120"/>
    </location>
</feature>
<dbReference type="FunFam" id="1.20.120.1760:FF:000022">
    <property type="entry name" value="CDP-diacylglycerol--serine O-phosphatidyltransferase"/>
    <property type="match status" value="1"/>
</dbReference>
<evidence type="ECO:0000256" key="4">
    <source>
        <dbReference type="ARBA" id="ARBA00010441"/>
    </source>
</evidence>
<dbReference type="GO" id="GO:0006659">
    <property type="term" value="P:phosphatidylserine biosynthetic process"/>
    <property type="evidence" value="ECO:0007669"/>
    <property type="project" value="UniProtKB-UniRule"/>
</dbReference>
<evidence type="ECO:0000256" key="1">
    <source>
        <dbReference type="ARBA" id="ARBA00000287"/>
    </source>
</evidence>
<dbReference type="PANTHER" id="PTHR14269:SF61">
    <property type="entry name" value="CDP-DIACYLGLYCEROL--SERINE O-PHOSPHATIDYLTRANSFERASE"/>
    <property type="match status" value="1"/>
</dbReference>
<dbReference type="GO" id="GO:0006646">
    <property type="term" value="P:phosphatidylethanolamine biosynthetic process"/>
    <property type="evidence" value="ECO:0007669"/>
    <property type="project" value="UniProtKB-UniRule"/>
</dbReference>
<dbReference type="InterPro" id="IPR048254">
    <property type="entry name" value="CDP_ALCOHOL_P_TRANSF_CS"/>
</dbReference>
<comment type="subcellular location">
    <subcellularLocation>
        <location evidence="2">Endoplasmic reticulum membrane</location>
        <topology evidence="2">Multi-pass membrane protein</topology>
    </subcellularLocation>
</comment>
<evidence type="ECO:0000256" key="13">
    <source>
        <dbReference type="ARBA" id="ARBA00023136"/>
    </source>
</evidence>
<keyword evidence="10 18" id="KW-0256">Endoplasmic reticulum</keyword>
<comment type="similarity">
    <text evidence="4 18 19">Belongs to the CDP-alcohol phosphatidyltransferase class-I family.</text>
</comment>
<dbReference type="AlphaFoldDB" id="A0A9P6VUA3"/>
<dbReference type="PIRSF" id="PIRSF000852">
    <property type="entry name" value="Phosphatidylserine_synth_fun"/>
    <property type="match status" value="1"/>
</dbReference>
<proteinExistence type="inferred from homology"/>
<evidence type="ECO:0000256" key="15">
    <source>
        <dbReference type="ARBA" id="ARBA00023264"/>
    </source>
</evidence>
<dbReference type="OrthoDB" id="448573at2759"/>
<evidence type="ECO:0000256" key="6">
    <source>
        <dbReference type="ARBA" id="ARBA00017171"/>
    </source>
</evidence>
<feature type="transmembrane region" description="Helical" evidence="21">
    <location>
        <begin position="265"/>
        <end position="284"/>
    </location>
</feature>
<dbReference type="InterPro" id="IPR004533">
    <property type="entry name" value="CDP-diaglyc--ser_O-PTrfase"/>
</dbReference>
<evidence type="ECO:0000256" key="19">
    <source>
        <dbReference type="RuleBase" id="RU003750"/>
    </source>
</evidence>
<dbReference type="Pfam" id="PF01066">
    <property type="entry name" value="CDP-OH_P_transf"/>
    <property type="match status" value="1"/>
</dbReference>
<dbReference type="EMBL" id="PUHR01000375">
    <property type="protein sequence ID" value="KAG0654018.1"/>
    <property type="molecule type" value="Genomic_DNA"/>
</dbReference>
<keyword evidence="8 18" id="KW-0808">Transferase</keyword>
<evidence type="ECO:0000256" key="12">
    <source>
        <dbReference type="ARBA" id="ARBA00023098"/>
    </source>
</evidence>
<evidence type="ECO:0000256" key="3">
    <source>
        <dbReference type="ARBA" id="ARBA00005189"/>
    </source>
</evidence>
<evidence type="ECO:0000256" key="21">
    <source>
        <dbReference type="SAM" id="Phobius"/>
    </source>
</evidence>
<keyword evidence="7 18" id="KW-0444">Lipid biosynthesis</keyword>
<dbReference type="EC" id="2.7.8.8" evidence="5 18"/>
<sequence length="289" mass="32273">MSTADEREALINPLEYERKHRFSISNTSGSDSDSDEENNNNNIEVHDEDGVERVLSRKASSIFSIDTTPLAPPNMNDIEAFTSDKYHFSMIRNLHMADYITMLNGFSGFYSIVSCLRFTLTGKPHYVQRAHFFIILGMCFDFLDGRVARLRNRSSLMGQELDSLADLVSFGVAPASIAFAIGFQTTLDVVVLSFFVLCGLTRLARFNVTVGQLPKDVTGKSKYFEGLPMPTTLALVFIMAYLVRGNMIMDNLPLGIVRDGLIGEFHPFILVFFLHGCGMISKSLKIPKP</sequence>
<dbReference type="InterPro" id="IPR000462">
    <property type="entry name" value="CDP-OH_P_trans"/>
</dbReference>
<keyword evidence="9 21" id="KW-0812">Transmembrane</keyword>
<protein>
    <recommendedName>
        <fullName evidence="6 18">CDP-diacylglycerol--serine O-phosphatidyltransferase</fullName>
        <ecNumber evidence="5 18">2.7.8.8</ecNumber>
    </recommendedName>
    <alternativeName>
        <fullName evidence="16 18">Phosphatidylserine synthase</fullName>
    </alternativeName>
</protein>
<dbReference type="GO" id="GO:0005789">
    <property type="term" value="C:endoplasmic reticulum membrane"/>
    <property type="evidence" value="ECO:0007669"/>
    <property type="project" value="UniProtKB-SubCell"/>
</dbReference>
<evidence type="ECO:0000256" key="10">
    <source>
        <dbReference type="ARBA" id="ARBA00022824"/>
    </source>
</evidence>
<evidence type="ECO:0000256" key="7">
    <source>
        <dbReference type="ARBA" id="ARBA00022516"/>
    </source>
</evidence>
<evidence type="ECO:0000256" key="17">
    <source>
        <dbReference type="ARBA" id="ARBA00060701"/>
    </source>
</evidence>
<dbReference type="NCBIfam" id="TIGR00473">
    <property type="entry name" value="pssA"/>
    <property type="match status" value="1"/>
</dbReference>
<evidence type="ECO:0000256" key="11">
    <source>
        <dbReference type="ARBA" id="ARBA00022989"/>
    </source>
</evidence>
<evidence type="ECO:0000256" key="18">
    <source>
        <dbReference type="PIRNR" id="PIRNR000852"/>
    </source>
</evidence>
<evidence type="ECO:0000256" key="16">
    <source>
        <dbReference type="ARBA" id="ARBA00032361"/>
    </source>
</evidence>
<keyword evidence="13 18" id="KW-0472">Membrane</keyword>
<evidence type="ECO:0000256" key="2">
    <source>
        <dbReference type="ARBA" id="ARBA00004477"/>
    </source>
</evidence>
<gene>
    <name evidence="22" type="primary">CHO1</name>
    <name evidence="22" type="ORF">C6P45_003552</name>
</gene>
<evidence type="ECO:0000313" key="23">
    <source>
        <dbReference type="Proteomes" id="UP000750334"/>
    </source>
</evidence>
<keyword evidence="14 18" id="KW-0594">Phospholipid biosynthesis</keyword>
<feature type="region of interest" description="Disordered" evidence="20">
    <location>
        <begin position="21"/>
        <end position="49"/>
    </location>
</feature>
<comment type="catalytic activity">
    <reaction evidence="1 18">
        <text>a CDP-1,2-diacyl-sn-glycerol + L-serine = a 1,2-diacyl-sn-glycero-3-phospho-L-serine + CMP + H(+)</text>
        <dbReference type="Rhea" id="RHEA:16913"/>
        <dbReference type="ChEBI" id="CHEBI:15378"/>
        <dbReference type="ChEBI" id="CHEBI:33384"/>
        <dbReference type="ChEBI" id="CHEBI:57262"/>
        <dbReference type="ChEBI" id="CHEBI:58332"/>
        <dbReference type="ChEBI" id="CHEBI:60377"/>
        <dbReference type="EC" id="2.7.8.8"/>
    </reaction>
</comment>
<evidence type="ECO:0000256" key="5">
    <source>
        <dbReference type="ARBA" id="ARBA00013174"/>
    </source>
</evidence>
<evidence type="ECO:0000256" key="14">
    <source>
        <dbReference type="ARBA" id="ARBA00023209"/>
    </source>
</evidence>
<organism evidence="22 23">
    <name type="scientific">Maudiozyma exigua</name>
    <name type="common">Yeast</name>
    <name type="synonym">Kazachstania exigua</name>
    <dbReference type="NCBI Taxonomy" id="34358"/>
    <lineage>
        <taxon>Eukaryota</taxon>
        <taxon>Fungi</taxon>
        <taxon>Dikarya</taxon>
        <taxon>Ascomycota</taxon>
        <taxon>Saccharomycotina</taxon>
        <taxon>Saccharomycetes</taxon>
        <taxon>Saccharomycetales</taxon>
        <taxon>Saccharomycetaceae</taxon>
        <taxon>Maudiozyma</taxon>
    </lineage>
</organism>
<reference evidence="22 23" key="1">
    <citation type="submission" date="2020-11" db="EMBL/GenBank/DDBJ databases">
        <title>Kefir isolates.</title>
        <authorList>
            <person name="Marcisauskas S."/>
            <person name="Kim Y."/>
            <person name="Blasche S."/>
        </authorList>
    </citation>
    <scope>NUCLEOTIDE SEQUENCE [LARGE SCALE GENOMIC DNA]</scope>
    <source>
        <strain evidence="22 23">OG2</strain>
    </source>
</reference>
<keyword evidence="12 18" id="KW-0443">Lipid metabolism</keyword>
<keyword evidence="15 18" id="KW-1208">Phospholipid metabolism</keyword>
<comment type="pathway">
    <text evidence="3">Lipid metabolism.</text>
</comment>